<organism evidence="3 4">
    <name type="scientific">Mycolicibacterium cyprinidarum</name>
    <dbReference type="NCBI Taxonomy" id="2860311"/>
    <lineage>
        <taxon>Bacteria</taxon>
        <taxon>Bacillati</taxon>
        <taxon>Actinomycetota</taxon>
        <taxon>Actinomycetes</taxon>
        <taxon>Mycobacteriales</taxon>
        <taxon>Mycobacteriaceae</taxon>
        <taxon>Mycolicibacterium</taxon>
    </lineage>
</organism>
<dbReference type="Gene3D" id="1.10.3020.10">
    <property type="entry name" value="alpha-amino acid ester hydrolase ( Helical cap domain)"/>
    <property type="match status" value="1"/>
</dbReference>
<evidence type="ECO:0000259" key="2">
    <source>
        <dbReference type="SMART" id="SM00939"/>
    </source>
</evidence>
<dbReference type="SUPFAM" id="SSF49785">
    <property type="entry name" value="Galactose-binding domain-like"/>
    <property type="match status" value="1"/>
</dbReference>
<comment type="caution">
    <text evidence="3">The sequence shown here is derived from an EMBL/GenBank/DDBJ whole genome shotgun (WGS) entry which is preliminary data.</text>
</comment>
<dbReference type="InterPro" id="IPR008979">
    <property type="entry name" value="Galactose-bd-like_sf"/>
</dbReference>
<dbReference type="SUPFAM" id="SSF53474">
    <property type="entry name" value="alpha/beta-Hydrolases"/>
    <property type="match status" value="1"/>
</dbReference>
<name>A0ABQ4V880_9MYCO</name>
<proteinExistence type="predicted"/>
<protein>
    <submittedName>
        <fullName evidence="3">Hydrolase</fullName>
    </submittedName>
</protein>
<evidence type="ECO:0000313" key="4">
    <source>
        <dbReference type="Proteomes" id="UP001060504"/>
    </source>
</evidence>
<evidence type="ECO:0000256" key="1">
    <source>
        <dbReference type="ARBA" id="ARBA00022801"/>
    </source>
</evidence>
<dbReference type="InterPro" id="IPR013736">
    <property type="entry name" value="Xaa-Pro_dipept_C"/>
</dbReference>
<gene>
    <name evidence="3" type="ORF">NGTWS1702_08410</name>
</gene>
<dbReference type="Proteomes" id="UP001060504">
    <property type="component" value="Unassembled WGS sequence"/>
</dbReference>
<dbReference type="InterPro" id="IPR005674">
    <property type="entry name" value="CocE/Ser_esterase"/>
</dbReference>
<reference evidence="3 4" key="1">
    <citation type="submission" date="2021-08" db="EMBL/GenBank/DDBJ databases">
        <title>Draft genome sequence of Mycolicibacterium sp. NGTWS1702 strain.</title>
        <authorList>
            <person name="Matsumoto M."/>
            <person name="Tang B.C.C."/>
            <person name="Machida Y."/>
            <person name="Matoyama H."/>
            <person name="Kishihara T."/>
            <person name="Sato S."/>
            <person name="Kondo I."/>
            <person name="Sano M."/>
            <person name="Kato G."/>
        </authorList>
    </citation>
    <scope>NUCLEOTIDE SEQUENCE [LARGE SCALE GENOMIC DNA]</scope>
    <source>
        <strain evidence="3 4">NGTWSNA01</strain>
    </source>
</reference>
<keyword evidence="4" id="KW-1185">Reference proteome</keyword>
<dbReference type="InterPro" id="IPR029058">
    <property type="entry name" value="AB_hydrolase_fold"/>
</dbReference>
<dbReference type="Gene3D" id="3.40.50.1820">
    <property type="entry name" value="alpha/beta hydrolase"/>
    <property type="match status" value="1"/>
</dbReference>
<dbReference type="InterPro" id="IPR000383">
    <property type="entry name" value="Xaa-Pro-like_dom"/>
</dbReference>
<dbReference type="GO" id="GO:0016787">
    <property type="term" value="F:hydrolase activity"/>
    <property type="evidence" value="ECO:0007669"/>
    <property type="project" value="UniProtKB-KW"/>
</dbReference>
<dbReference type="NCBIfam" id="TIGR00976">
    <property type="entry name" value="CocE_NonD"/>
    <property type="match status" value="1"/>
</dbReference>
<feature type="domain" description="Xaa-Pro dipeptidyl-peptidase C-terminal" evidence="2">
    <location>
        <begin position="325"/>
        <end position="550"/>
    </location>
</feature>
<accession>A0ABQ4V880</accession>
<dbReference type="Pfam" id="PF08530">
    <property type="entry name" value="PepX_C"/>
    <property type="match status" value="1"/>
</dbReference>
<dbReference type="EMBL" id="BPRH01000912">
    <property type="protein sequence ID" value="GJF11336.1"/>
    <property type="molecule type" value="Genomic_DNA"/>
</dbReference>
<dbReference type="SMART" id="SM00939">
    <property type="entry name" value="PepX_C"/>
    <property type="match status" value="1"/>
</dbReference>
<dbReference type="Gene3D" id="2.60.120.260">
    <property type="entry name" value="Galactose-binding domain-like"/>
    <property type="match status" value="1"/>
</dbReference>
<dbReference type="Pfam" id="PF02129">
    <property type="entry name" value="Peptidase_S15"/>
    <property type="match status" value="1"/>
</dbReference>
<keyword evidence="1 3" id="KW-0378">Hydrolase</keyword>
<evidence type="ECO:0000313" key="3">
    <source>
        <dbReference type="EMBL" id="GJF11336.1"/>
    </source>
</evidence>
<sequence length="561" mass="60566">MSAVAEAATTSRTQPGIARFTGRALSGALGLPPSTNDFVVDRRLRVPMRDGVDLLADHYVPQTKAPAGALLVRAPYGRGFPFTALFGAVYAARGYHVIFQSVRGTFGSGGEFDPFVHEVDDGADTAAWLRDQPWFTGSFATVGLSYLGYTQWAMLTDPPPEMKAAVITVGPHDVSGPRWGTGSFGLNDFLGWSDLISHQEDPRRLRVLLRQARAQRMVTRASLGLPLGESSRALLGEGAPWFESWLEHPGADDPFWRRVHLGDALDRADIPVLLLTGWQDLFVDQTLEQYRRLRDRGVDTAVTVGPWTHSQMMTKAAPTVIRETLDWLGTHLAGAPAQRRSPVRIHVDGSVDEVGWLDLADWPPAMPEQVLYLQPAGRLTEVAPDAGGSATFVYNPADPTPTVGGRLLSPIGGYRDDTVLARRADVLTFTGNPLSADLYVLGTPVLELSHSCANPHNDLFVRISQVDEHGRSRNVSDGYLASVPDSATVRIELDAVAHAFPAGARIRVLVAGGSHPRFVRNLGTGEPTGSGTSVATARHTVSLGEASRLILPADRQPPTAV</sequence>